<sequence>MKSYSPAALLDKLQSKHFEQYHLQLLCSCANCIFVYYTDARLVRMHSVPNYRWSSRMLRSFFLFC</sequence>
<name>A0A0A9HGS3_ARUDO</name>
<evidence type="ECO:0000313" key="1">
    <source>
        <dbReference type="EMBL" id="JAE34046.1"/>
    </source>
</evidence>
<dbReference type="AlphaFoldDB" id="A0A0A9HGS3"/>
<proteinExistence type="predicted"/>
<accession>A0A0A9HGS3</accession>
<reference evidence="1" key="1">
    <citation type="submission" date="2014-09" db="EMBL/GenBank/DDBJ databases">
        <authorList>
            <person name="Magalhaes I.L.F."/>
            <person name="Oliveira U."/>
            <person name="Santos F.R."/>
            <person name="Vidigal T.H.D.A."/>
            <person name="Brescovit A.D."/>
            <person name="Santos A.J."/>
        </authorList>
    </citation>
    <scope>NUCLEOTIDE SEQUENCE</scope>
    <source>
        <tissue evidence="1">Shoot tissue taken approximately 20 cm above the soil surface</tissue>
    </source>
</reference>
<reference evidence="1" key="2">
    <citation type="journal article" date="2015" name="Data Brief">
        <title>Shoot transcriptome of the giant reed, Arundo donax.</title>
        <authorList>
            <person name="Barrero R.A."/>
            <person name="Guerrero F.D."/>
            <person name="Moolhuijzen P."/>
            <person name="Goolsby J.A."/>
            <person name="Tidwell J."/>
            <person name="Bellgard S.E."/>
            <person name="Bellgard M.I."/>
        </authorList>
    </citation>
    <scope>NUCLEOTIDE SEQUENCE</scope>
    <source>
        <tissue evidence="1">Shoot tissue taken approximately 20 cm above the soil surface</tissue>
    </source>
</reference>
<protein>
    <submittedName>
        <fullName evidence="1">Uncharacterized protein</fullName>
    </submittedName>
</protein>
<dbReference type="EMBL" id="GBRH01163850">
    <property type="protein sequence ID" value="JAE34046.1"/>
    <property type="molecule type" value="Transcribed_RNA"/>
</dbReference>
<organism evidence="1">
    <name type="scientific">Arundo donax</name>
    <name type="common">Giant reed</name>
    <name type="synonym">Donax arundinaceus</name>
    <dbReference type="NCBI Taxonomy" id="35708"/>
    <lineage>
        <taxon>Eukaryota</taxon>
        <taxon>Viridiplantae</taxon>
        <taxon>Streptophyta</taxon>
        <taxon>Embryophyta</taxon>
        <taxon>Tracheophyta</taxon>
        <taxon>Spermatophyta</taxon>
        <taxon>Magnoliopsida</taxon>
        <taxon>Liliopsida</taxon>
        <taxon>Poales</taxon>
        <taxon>Poaceae</taxon>
        <taxon>PACMAD clade</taxon>
        <taxon>Arundinoideae</taxon>
        <taxon>Arundineae</taxon>
        <taxon>Arundo</taxon>
    </lineage>
</organism>